<dbReference type="NCBIfam" id="TIGR00813">
    <property type="entry name" value="sss"/>
    <property type="match status" value="1"/>
</dbReference>
<proteinExistence type="inferred from homology"/>
<reference evidence="13 14" key="1">
    <citation type="submission" date="2019-02" db="EMBL/GenBank/DDBJ databases">
        <title>Deep-cultivation of Planctomycetes and their phenomic and genomic characterization uncovers novel biology.</title>
        <authorList>
            <person name="Wiegand S."/>
            <person name="Jogler M."/>
            <person name="Boedeker C."/>
            <person name="Pinto D."/>
            <person name="Vollmers J."/>
            <person name="Rivas-Marin E."/>
            <person name="Kohn T."/>
            <person name="Peeters S.H."/>
            <person name="Heuer A."/>
            <person name="Rast P."/>
            <person name="Oberbeckmann S."/>
            <person name="Bunk B."/>
            <person name="Jeske O."/>
            <person name="Meyerdierks A."/>
            <person name="Storesund J.E."/>
            <person name="Kallscheuer N."/>
            <person name="Luecker S."/>
            <person name="Lage O.M."/>
            <person name="Pohl T."/>
            <person name="Merkel B.J."/>
            <person name="Hornburger P."/>
            <person name="Mueller R.-W."/>
            <person name="Bruemmer F."/>
            <person name="Labrenz M."/>
            <person name="Spormann A.M."/>
            <person name="Op den Camp H."/>
            <person name="Overmann J."/>
            <person name="Amann R."/>
            <person name="Jetten M.S.M."/>
            <person name="Mascher T."/>
            <person name="Medema M.H."/>
            <person name="Devos D.P."/>
            <person name="Kaster A.-K."/>
            <person name="Ovreas L."/>
            <person name="Rohde M."/>
            <person name="Galperin M.Y."/>
            <person name="Jogler C."/>
        </authorList>
    </citation>
    <scope>NUCLEOTIDE SEQUENCE [LARGE SCALE GENOMIC DNA]</scope>
    <source>
        <strain evidence="13 14">Pla85_3_4</strain>
    </source>
</reference>
<feature type="transmembrane region" description="Helical" evidence="12">
    <location>
        <begin position="186"/>
        <end position="205"/>
    </location>
</feature>
<keyword evidence="10" id="KW-0739">Sodium transport</keyword>
<sequence>MTSIDFAICIVYLLFVLALGWWCSGKQETNEDYFVGSRKMNWFAVGVSLFATTFSALSFVGLPQKAAFEDYHLFLAILFIPLVGAPLVGWLLIPLYQRLRLTSAYEYLELRFDRRLRLVGSLLASLYALGWMGSMLYATCLILQVVLQLSDWQMFGVLIGVGLFTTVYTTIGGFKAVIWTDVTQALVLSVGMLLVVWLAVARIPGGWSTVWTVGNAHERFNMFDMKFDLYNSRNFYAACSYGVFAYVASQATSQNAVQRYVSMPSVGAARASLVVNGFMIAAVCLLFFLVGSVIFAYYHHALPLEAVAGSGFPQHHEFAVNGEEVAIKPDQLAPYFIQHELAAPGLMGLLLSGLFAAVMSSIDSSANSLTTLLVCDWLGEEKLALRKTRWICAGFGLLAIVSALLVPLLGNNVFDIIIRIAGALFGPLLGLFALGMFNPRANGPGAFIGFLAGVVCLAVSFWCGISPWWFGAVTCMPTLLVGALASLFFPRPPAALTAGLVYPFTPPAKDGAAE</sequence>
<dbReference type="GO" id="GO:0006814">
    <property type="term" value="P:sodium ion transport"/>
    <property type="evidence" value="ECO:0007669"/>
    <property type="project" value="UniProtKB-KW"/>
</dbReference>
<dbReference type="PANTHER" id="PTHR42985">
    <property type="entry name" value="SODIUM-COUPLED MONOCARBOXYLATE TRANSPORTER"/>
    <property type="match status" value="1"/>
</dbReference>
<evidence type="ECO:0000256" key="4">
    <source>
        <dbReference type="ARBA" id="ARBA00022475"/>
    </source>
</evidence>
<comment type="similarity">
    <text evidence="2 11">Belongs to the sodium:solute symporter (SSF) (TC 2.A.21) family.</text>
</comment>
<feature type="transmembrane region" description="Helical" evidence="12">
    <location>
        <begin position="42"/>
        <end position="61"/>
    </location>
</feature>
<evidence type="ECO:0000256" key="12">
    <source>
        <dbReference type="SAM" id="Phobius"/>
    </source>
</evidence>
<keyword evidence="6 12" id="KW-1133">Transmembrane helix</keyword>
<dbReference type="KEGG" id="lcre:Pla8534_30880"/>
<evidence type="ECO:0000256" key="9">
    <source>
        <dbReference type="ARBA" id="ARBA00023136"/>
    </source>
</evidence>
<dbReference type="Pfam" id="PF00474">
    <property type="entry name" value="SSF"/>
    <property type="match status" value="1"/>
</dbReference>
<feature type="transmembrane region" description="Helical" evidence="12">
    <location>
        <begin position="6"/>
        <end position="22"/>
    </location>
</feature>
<dbReference type="GO" id="GO:0015293">
    <property type="term" value="F:symporter activity"/>
    <property type="evidence" value="ECO:0007669"/>
    <property type="project" value="TreeGrafter"/>
</dbReference>
<dbReference type="Proteomes" id="UP000317648">
    <property type="component" value="Chromosome"/>
</dbReference>
<gene>
    <name evidence="13" type="primary">sglT_3</name>
    <name evidence="13" type="ORF">Pla8534_30880</name>
</gene>
<feature type="transmembrane region" description="Helical" evidence="12">
    <location>
        <begin position="341"/>
        <end position="362"/>
    </location>
</feature>
<evidence type="ECO:0000256" key="1">
    <source>
        <dbReference type="ARBA" id="ARBA00004651"/>
    </source>
</evidence>
<feature type="transmembrane region" description="Helical" evidence="12">
    <location>
        <begin position="390"/>
        <end position="410"/>
    </location>
</feature>
<dbReference type="Gene3D" id="1.20.1730.10">
    <property type="entry name" value="Sodium/glucose cotransporter"/>
    <property type="match status" value="1"/>
</dbReference>
<evidence type="ECO:0000313" key="14">
    <source>
        <dbReference type="Proteomes" id="UP000317648"/>
    </source>
</evidence>
<evidence type="ECO:0000256" key="8">
    <source>
        <dbReference type="ARBA" id="ARBA00023065"/>
    </source>
</evidence>
<feature type="transmembrane region" description="Helical" evidence="12">
    <location>
        <begin position="152"/>
        <end position="174"/>
    </location>
</feature>
<evidence type="ECO:0000256" key="7">
    <source>
        <dbReference type="ARBA" id="ARBA00023053"/>
    </source>
</evidence>
<dbReference type="InterPro" id="IPR001734">
    <property type="entry name" value="Na/solute_symporter"/>
</dbReference>
<feature type="transmembrane region" description="Helical" evidence="12">
    <location>
        <begin position="73"/>
        <end position="96"/>
    </location>
</feature>
<feature type="transmembrane region" description="Helical" evidence="12">
    <location>
        <begin position="416"/>
        <end position="437"/>
    </location>
</feature>
<dbReference type="RefSeq" id="WP_145054031.1">
    <property type="nucleotide sequence ID" value="NZ_CP036433.1"/>
</dbReference>
<evidence type="ECO:0000256" key="2">
    <source>
        <dbReference type="ARBA" id="ARBA00006434"/>
    </source>
</evidence>
<evidence type="ECO:0000313" key="13">
    <source>
        <dbReference type="EMBL" id="QDU95273.1"/>
    </source>
</evidence>
<dbReference type="InterPro" id="IPR051163">
    <property type="entry name" value="Sodium:Solute_Symporter_SSF"/>
</dbReference>
<feature type="transmembrane region" description="Helical" evidence="12">
    <location>
        <begin position="235"/>
        <end position="252"/>
    </location>
</feature>
<protein>
    <submittedName>
        <fullName evidence="13">Sodium/glucose cotransporter</fullName>
    </submittedName>
</protein>
<keyword evidence="5 12" id="KW-0812">Transmembrane</keyword>
<evidence type="ECO:0000256" key="6">
    <source>
        <dbReference type="ARBA" id="ARBA00022989"/>
    </source>
</evidence>
<keyword evidence="14" id="KW-1185">Reference proteome</keyword>
<name>A0A518DTW1_9BACT</name>
<keyword evidence="4" id="KW-1003">Cell membrane</keyword>
<evidence type="ECO:0000256" key="11">
    <source>
        <dbReference type="RuleBase" id="RU362091"/>
    </source>
</evidence>
<organism evidence="13 14">
    <name type="scientific">Lignipirellula cremea</name>
    <dbReference type="NCBI Taxonomy" id="2528010"/>
    <lineage>
        <taxon>Bacteria</taxon>
        <taxon>Pseudomonadati</taxon>
        <taxon>Planctomycetota</taxon>
        <taxon>Planctomycetia</taxon>
        <taxon>Pirellulales</taxon>
        <taxon>Pirellulaceae</taxon>
        <taxon>Lignipirellula</taxon>
    </lineage>
</organism>
<accession>A0A518DTW1</accession>
<evidence type="ECO:0000256" key="10">
    <source>
        <dbReference type="ARBA" id="ARBA00023201"/>
    </source>
</evidence>
<dbReference type="AlphaFoldDB" id="A0A518DTW1"/>
<keyword evidence="3" id="KW-0813">Transport</keyword>
<keyword evidence="9 12" id="KW-0472">Membrane</keyword>
<dbReference type="OrthoDB" id="9810181at2"/>
<keyword evidence="7" id="KW-0915">Sodium</keyword>
<evidence type="ECO:0000256" key="5">
    <source>
        <dbReference type="ARBA" id="ARBA00022692"/>
    </source>
</evidence>
<feature type="transmembrane region" description="Helical" evidence="12">
    <location>
        <begin position="116"/>
        <end position="146"/>
    </location>
</feature>
<dbReference type="InterPro" id="IPR038377">
    <property type="entry name" value="Na/Glc_symporter_sf"/>
</dbReference>
<feature type="transmembrane region" description="Helical" evidence="12">
    <location>
        <begin position="468"/>
        <end position="489"/>
    </location>
</feature>
<dbReference type="EMBL" id="CP036433">
    <property type="protein sequence ID" value="QDU95273.1"/>
    <property type="molecule type" value="Genomic_DNA"/>
</dbReference>
<dbReference type="PROSITE" id="PS50283">
    <property type="entry name" value="NA_SOLUT_SYMP_3"/>
    <property type="match status" value="1"/>
</dbReference>
<evidence type="ECO:0000256" key="3">
    <source>
        <dbReference type="ARBA" id="ARBA00022448"/>
    </source>
</evidence>
<feature type="transmembrane region" description="Helical" evidence="12">
    <location>
        <begin position="273"/>
        <end position="298"/>
    </location>
</feature>
<dbReference type="PANTHER" id="PTHR42985:SF40">
    <property type="entry name" value="LD47995P-RELATED"/>
    <property type="match status" value="1"/>
</dbReference>
<feature type="transmembrane region" description="Helical" evidence="12">
    <location>
        <begin position="444"/>
        <end position="462"/>
    </location>
</feature>
<dbReference type="GO" id="GO:0005886">
    <property type="term" value="C:plasma membrane"/>
    <property type="evidence" value="ECO:0007669"/>
    <property type="project" value="UniProtKB-SubCell"/>
</dbReference>
<comment type="subcellular location">
    <subcellularLocation>
        <location evidence="1">Cell membrane</location>
        <topology evidence="1">Multi-pass membrane protein</topology>
    </subcellularLocation>
</comment>
<keyword evidence="8" id="KW-0406">Ion transport</keyword>